<feature type="transmembrane region" description="Helical" evidence="6">
    <location>
        <begin position="37"/>
        <end position="55"/>
    </location>
</feature>
<evidence type="ECO:0000256" key="4">
    <source>
        <dbReference type="ARBA" id="ARBA00022989"/>
    </source>
</evidence>
<dbReference type="Pfam" id="PF01594">
    <property type="entry name" value="AI-2E_transport"/>
    <property type="match status" value="1"/>
</dbReference>
<protein>
    <submittedName>
        <fullName evidence="7">Permease</fullName>
    </submittedName>
</protein>
<feature type="transmembrane region" description="Helical" evidence="6">
    <location>
        <begin position="12"/>
        <end position="31"/>
    </location>
</feature>
<feature type="transmembrane region" description="Helical" evidence="6">
    <location>
        <begin position="266"/>
        <end position="286"/>
    </location>
</feature>
<dbReference type="InterPro" id="IPR002549">
    <property type="entry name" value="AI-2E-like"/>
</dbReference>
<evidence type="ECO:0000256" key="3">
    <source>
        <dbReference type="ARBA" id="ARBA00022692"/>
    </source>
</evidence>
<keyword evidence="3 6" id="KW-0812">Transmembrane</keyword>
<dbReference type="EMBL" id="AZFK01000077">
    <property type="protein sequence ID" value="KRL88386.1"/>
    <property type="molecule type" value="Genomic_DNA"/>
</dbReference>
<dbReference type="PANTHER" id="PTHR21716:SF62">
    <property type="entry name" value="TRANSPORT PROTEIN YDBI-RELATED"/>
    <property type="match status" value="1"/>
</dbReference>
<proteinExistence type="inferred from homology"/>
<evidence type="ECO:0000313" key="7">
    <source>
        <dbReference type="EMBL" id="KRL88386.1"/>
    </source>
</evidence>
<comment type="similarity">
    <text evidence="2">Belongs to the autoinducer-2 exporter (AI-2E) (TC 2.A.86) family.</text>
</comment>
<dbReference type="AlphaFoldDB" id="A0A0R1UCH6"/>
<keyword evidence="5 6" id="KW-0472">Membrane</keyword>
<name>A0A0R1UCH6_9LACO</name>
<evidence type="ECO:0000256" key="5">
    <source>
        <dbReference type="ARBA" id="ARBA00023136"/>
    </source>
</evidence>
<evidence type="ECO:0000256" key="1">
    <source>
        <dbReference type="ARBA" id="ARBA00004141"/>
    </source>
</evidence>
<evidence type="ECO:0000256" key="2">
    <source>
        <dbReference type="ARBA" id="ARBA00009773"/>
    </source>
</evidence>
<keyword evidence="4 6" id="KW-1133">Transmembrane helix</keyword>
<evidence type="ECO:0000256" key="6">
    <source>
        <dbReference type="SAM" id="Phobius"/>
    </source>
</evidence>
<feature type="transmembrane region" description="Helical" evidence="6">
    <location>
        <begin position="62"/>
        <end position="83"/>
    </location>
</feature>
<feature type="transmembrane region" description="Helical" evidence="6">
    <location>
        <begin position="144"/>
        <end position="163"/>
    </location>
</feature>
<sequence length="350" mass="39719">MTLTSWKKFTANISMHRVVVLLLIIAVLYAARGMMNTILLTFIFTYLIVHWIRLLQRFVPHLPPVLIVIVTYILLILGLYYVVTDYLPLLVEQIVKMVDSLIKFYQSPDMKTTLQWVNRYVSNGTIISQAKHGMQLAVSTLTSLGTLTFAFVMSLILSFFYTIELRQMNEFSRQFLSSKSLGWFFNDLYYFGKKFVNTFGVVLEAQFFIAICNTVITMICLTFMHMPQIFALGLMVFILSLIPVAGVIISLVPLSMVAYSVGGWRYIAYVLIMVVVIHAIEAYVLNPKFMSSRTELPIFYTFVVLLVSEHLFGTWGLIVGVPIFTFLLDIADVKPIGKATAPTSAIKSDD</sequence>
<accession>A0A0R1UCH6</accession>
<dbReference type="GO" id="GO:0055085">
    <property type="term" value="P:transmembrane transport"/>
    <property type="evidence" value="ECO:0007669"/>
    <property type="project" value="TreeGrafter"/>
</dbReference>
<dbReference type="PANTHER" id="PTHR21716">
    <property type="entry name" value="TRANSMEMBRANE PROTEIN"/>
    <property type="match status" value="1"/>
</dbReference>
<comment type="caution">
    <text evidence="7">The sequence shown here is derived from an EMBL/GenBank/DDBJ whole genome shotgun (WGS) entry which is preliminary data.</text>
</comment>
<feature type="transmembrane region" description="Helical" evidence="6">
    <location>
        <begin position="298"/>
        <end position="328"/>
    </location>
</feature>
<dbReference type="GO" id="GO:0016020">
    <property type="term" value="C:membrane"/>
    <property type="evidence" value="ECO:0007669"/>
    <property type="project" value="UniProtKB-SubCell"/>
</dbReference>
<organism evidence="7 8">
    <name type="scientific">Limosilactobacillus ingluviei DSM 15946</name>
    <dbReference type="NCBI Taxonomy" id="1423760"/>
    <lineage>
        <taxon>Bacteria</taxon>
        <taxon>Bacillati</taxon>
        <taxon>Bacillota</taxon>
        <taxon>Bacilli</taxon>
        <taxon>Lactobacillales</taxon>
        <taxon>Lactobacillaceae</taxon>
        <taxon>Limosilactobacillus</taxon>
    </lineage>
</organism>
<reference evidence="7 8" key="1">
    <citation type="journal article" date="2015" name="Genome Announc.">
        <title>Expanding the biotechnology potential of lactobacilli through comparative genomics of 213 strains and associated genera.</title>
        <authorList>
            <person name="Sun Z."/>
            <person name="Harris H.M."/>
            <person name="McCann A."/>
            <person name="Guo C."/>
            <person name="Argimon S."/>
            <person name="Zhang W."/>
            <person name="Yang X."/>
            <person name="Jeffery I.B."/>
            <person name="Cooney J.C."/>
            <person name="Kagawa T.F."/>
            <person name="Liu W."/>
            <person name="Song Y."/>
            <person name="Salvetti E."/>
            <person name="Wrobel A."/>
            <person name="Rasinkangas P."/>
            <person name="Parkhill J."/>
            <person name="Rea M.C."/>
            <person name="O'Sullivan O."/>
            <person name="Ritari J."/>
            <person name="Douillard F.P."/>
            <person name="Paul Ross R."/>
            <person name="Yang R."/>
            <person name="Briner A.E."/>
            <person name="Felis G.E."/>
            <person name="de Vos W.M."/>
            <person name="Barrangou R."/>
            <person name="Klaenhammer T.R."/>
            <person name="Caufield P.W."/>
            <person name="Cui Y."/>
            <person name="Zhang H."/>
            <person name="O'Toole P.W."/>
        </authorList>
    </citation>
    <scope>NUCLEOTIDE SEQUENCE [LARGE SCALE GENOMIC DNA]</scope>
    <source>
        <strain evidence="7 8">DSM 15946</strain>
    </source>
</reference>
<dbReference type="PATRIC" id="fig|1423760.3.peg.344"/>
<feature type="transmembrane region" description="Helical" evidence="6">
    <location>
        <begin position="201"/>
        <end position="224"/>
    </location>
</feature>
<comment type="subcellular location">
    <subcellularLocation>
        <location evidence="1">Membrane</location>
        <topology evidence="1">Multi-pass membrane protein</topology>
    </subcellularLocation>
</comment>
<dbReference type="Proteomes" id="UP000050816">
    <property type="component" value="Unassembled WGS sequence"/>
</dbReference>
<feature type="transmembrane region" description="Helical" evidence="6">
    <location>
        <begin position="230"/>
        <end position="254"/>
    </location>
</feature>
<evidence type="ECO:0000313" key="8">
    <source>
        <dbReference type="Proteomes" id="UP000050816"/>
    </source>
</evidence>
<gene>
    <name evidence="7" type="ORF">FC43_GL000327</name>
</gene>